<gene>
    <name evidence="2" type="ORF">FXB40_05475</name>
</gene>
<evidence type="ECO:0000313" key="2">
    <source>
        <dbReference type="EMBL" id="TYL98697.1"/>
    </source>
</evidence>
<dbReference type="InterPro" id="IPR002744">
    <property type="entry name" value="MIP18-like"/>
</dbReference>
<dbReference type="Gene3D" id="3.30.300.130">
    <property type="entry name" value="Fe-S cluster assembly (FSCA)"/>
    <property type="match status" value="1"/>
</dbReference>
<organism evidence="2 3">
    <name type="scientific">Bradyrhizobium rifense</name>
    <dbReference type="NCBI Taxonomy" id="515499"/>
    <lineage>
        <taxon>Bacteria</taxon>
        <taxon>Pseudomonadati</taxon>
        <taxon>Pseudomonadota</taxon>
        <taxon>Alphaproteobacteria</taxon>
        <taxon>Hyphomicrobiales</taxon>
        <taxon>Nitrobacteraceae</taxon>
        <taxon>Bradyrhizobium</taxon>
    </lineage>
</organism>
<reference evidence="2 3" key="1">
    <citation type="submission" date="2019-08" db="EMBL/GenBank/DDBJ databases">
        <title>Bradyrhizobium hipponensis sp. nov., a rhizobium isolated from a Lupinus angustifolius root nodule in Tunisia.</title>
        <authorList>
            <person name="Off K."/>
            <person name="Rejili M."/>
            <person name="Mars M."/>
            <person name="Brachmann A."/>
            <person name="Marin M."/>
        </authorList>
    </citation>
    <scope>NUCLEOTIDE SEQUENCE [LARGE SCALE GENOMIC DNA]</scope>
    <source>
        <strain evidence="2 3">CTAW71</strain>
    </source>
</reference>
<dbReference type="Pfam" id="PF01883">
    <property type="entry name" value="FeS_assembly_P"/>
    <property type="match status" value="1"/>
</dbReference>
<dbReference type="SUPFAM" id="SSF117916">
    <property type="entry name" value="Fe-S cluster assembly (FSCA) domain-like"/>
    <property type="match status" value="1"/>
</dbReference>
<dbReference type="OrthoDB" id="153551at2"/>
<dbReference type="Proteomes" id="UP000324758">
    <property type="component" value="Unassembled WGS sequence"/>
</dbReference>
<dbReference type="InterPro" id="IPR034904">
    <property type="entry name" value="FSCA_dom_sf"/>
</dbReference>
<sequence>MTVGGRQYEGRMSEIWDRLRHVTDPELDESVTELGFVTTVEVDAVDHVHIQFRLPTYWCAANFAFMMADDMRAAVSAVSWVSGVSVVLGEHMYADKINRGISQGQSFQEAFGSEANGDLSEVRRTFLLKAFQRRQEALLSQLLARGYRPEQLVVMSLAELEVLLVERQGQDLVGRYLERREIVGPCSPDAPAFLSVEGWRLPADGLEAYVRGLRRVGVNAEFNGALCRGLLSVRFDMTTPLPERPKMNPS</sequence>
<proteinExistence type="predicted"/>
<keyword evidence="3" id="KW-1185">Reference proteome</keyword>
<protein>
    <submittedName>
        <fullName evidence="2">Iron-sulfur cluster assembly protein</fullName>
    </submittedName>
</protein>
<feature type="domain" description="MIP18 family-like" evidence="1">
    <location>
        <begin position="14"/>
        <end position="86"/>
    </location>
</feature>
<evidence type="ECO:0000259" key="1">
    <source>
        <dbReference type="Pfam" id="PF01883"/>
    </source>
</evidence>
<name>A0A5D3KLB7_9BRAD</name>
<dbReference type="EMBL" id="VSSS01000011">
    <property type="protein sequence ID" value="TYL98697.1"/>
    <property type="molecule type" value="Genomic_DNA"/>
</dbReference>
<accession>A0A5D3KLB7</accession>
<comment type="caution">
    <text evidence="2">The sequence shown here is derived from an EMBL/GenBank/DDBJ whole genome shotgun (WGS) entry which is preliminary data.</text>
</comment>
<dbReference type="AlphaFoldDB" id="A0A5D3KLB7"/>
<evidence type="ECO:0000313" key="3">
    <source>
        <dbReference type="Proteomes" id="UP000324758"/>
    </source>
</evidence>